<feature type="non-terminal residue" evidence="1">
    <location>
        <position position="1"/>
    </location>
</feature>
<name>X1AA27_9ZZZZ</name>
<dbReference type="AlphaFoldDB" id="X1AA27"/>
<gene>
    <name evidence="1" type="ORF">S01H4_33308</name>
</gene>
<comment type="caution">
    <text evidence="1">The sequence shown here is derived from an EMBL/GenBank/DDBJ whole genome shotgun (WGS) entry which is preliminary data.</text>
</comment>
<sequence>EALGKANVEANIANFKRLSRSFRKRPSCGEIDLLVVNKNTKTLFLFDAKNRPRRIRPYDIRQDVDTFLRGKKSYLRKLVAKERFITQNFSEVLQHFSIANSKGWTIRKAFVVAHHYQVAYYTKKSVDFVEIEYLKSYVTE</sequence>
<evidence type="ECO:0008006" key="2">
    <source>
        <dbReference type="Google" id="ProtNLM"/>
    </source>
</evidence>
<organism evidence="1">
    <name type="scientific">marine sediment metagenome</name>
    <dbReference type="NCBI Taxonomy" id="412755"/>
    <lineage>
        <taxon>unclassified sequences</taxon>
        <taxon>metagenomes</taxon>
        <taxon>ecological metagenomes</taxon>
    </lineage>
</organism>
<dbReference type="EMBL" id="BART01017512">
    <property type="protein sequence ID" value="GAG78609.1"/>
    <property type="molecule type" value="Genomic_DNA"/>
</dbReference>
<proteinExistence type="predicted"/>
<reference evidence="1" key="1">
    <citation type="journal article" date="2014" name="Front. Microbiol.">
        <title>High frequency of phylogenetically diverse reductive dehalogenase-homologous genes in deep subseafloor sedimentary metagenomes.</title>
        <authorList>
            <person name="Kawai M."/>
            <person name="Futagami T."/>
            <person name="Toyoda A."/>
            <person name="Takaki Y."/>
            <person name="Nishi S."/>
            <person name="Hori S."/>
            <person name="Arai W."/>
            <person name="Tsubouchi T."/>
            <person name="Morono Y."/>
            <person name="Uchiyama I."/>
            <person name="Ito T."/>
            <person name="Fujiyama A."/>
            <person name="Inagaki F."/>
            <person name="Takami H."/>
        </authorList>
    </citation>
    <scope>NUCLEOTIDE SEQUENCE</scope>
    <source>
        <strain evidence="1">Expedition CK06-06</strain>
    </source>
</reference>
<protein>
    <recommendedName>
        <fullName evidence="2">NERD domain-containing protein</fullName>
    </recommendedName>
</protein>
<accession>X1AA27</accession>
<evidence type="ECO:0000313" key="1">
    <source>
        <dbReference type="EMBL" id="GAG78609.1"/>
    </source>
</evidence>